<evidence type="ECO:0000313" key="2">
    <source>
        <dbReference type="EMBL" id="MDE1465679.1"/>
    </source>
</evidence>
<name>A0ABT5UH10_9GAMM</name>
<protein>
    <submittedName>
        <fullName evidence="2">Uncharacterized protein</fullName>
    </submittedName>
</protein>
<accession>A0ABT5UH10</accession>
<gene>
    <name evidence="2" type="ORF">ORQ98_27320</name>
</gene>
<dbReference type="EMBL" id="JAPMOU010000077">
    <property type="protein sequence ID" value="MDE1465679.1"/>
    <property type="molecule type" value="Genomic_DNA"/>
</dbReference>
<dbReference type="RefSeq" id="WP_274691983.1">
    <property type="nucleotide sequence ID" value="NZ_JAPMOU010000077.1"/>
</dbReference>
<organism evidence="2 3">
    <name type="scientific">Spartinivicinus poritis</name>
    <dbReference type="NCBI Taxonomy" id="2994640"/>
    <lineage>
        <taxon>Bacteria</taxon>
        <taxon>Pseudomonadati</taxon>
        <taxon>Pseudomonadota</taxon>
        <taxon>Gammaproteobacteria</taxon>
        <taxon>Oceanospirillales</taxon>
        <taxon>Zooshikellaceae</taxon>
        <taxon>Spartinivicinus</taxon>
    </lineage>
</organism>
<proteinExistence type="predicted"/>
<evidence type="ECO:0000313" key="3">
    <source>
        <dbReference type="Proteomes" id="UP001528823"/>
    </source>
</evidence>
<reference evidence="2 3" key="1">
    <citation type="submission" date="2022-11" db="EMBL/GenBank/DDBJ databases">
        <title>Spartinivicinus poritis sp. nov., isolated from scleractinian coral Porites lutea.</title>
        <authorList>
            <person name="Zhang G."/>
            <person name="Cai L."/>
            <person name="Wei Q."/>
        </authorList>
    </citation>
    <scope>NUCLEOTIDE SEQUENCE [LARGE SCALE GENOMIC DNA]</scope>
    <source>
        <strain evidence="2 3">A2-2</strain>
    </source>
</reference>
<feature type="signal peptide" evidence="1">
    <location>
        <begin position="1"/>
        <end position="22"/>
    </location>
</feature>
<keyword evidence="1" id="KW-0732">Signal</keyword>
<feature type="chain" id="PRO_5045330720" evidence="1">
    <location>
        <begin position="23"/>
        <end position="135"/>
    </location>
</feature>
<dbReference type="Proteomes" id="UP001528823">
    <property type="component" value="Unassembled WGS sequence"/>
</dbReference>
<comment type="caution">
    <text evidence="2">The sequence shown here is derived from an EMBL/GenBank/DDBJ whole genome shotgun (WGS) entry which is preliminary data.</text>
</comment>
<evidence type="ECO:0000256" key="1">
    <source>
        <dbReference type="SAM" id="SignalP"/>
    </source>
</evidence>
<keyword evidence="3" id="KW-1185">Reference proteome</keyword>
<sequence length="135" mass="14670">MKQKSILKVIIILLIFHKNTFAATEQYLSISRSKNVTLKPGFTAVCENTSNGSPSLVVVYNMGNRAANVAFFLGAEHHQITVPPGTTSQFPENGPKIFEGLTLRVSNISIDGTSEIAVNLFSLGDCSQNSKKIKK</sequence>